<sequence length="145" mass="15082">MKQIAWVWMWAGLLAAAPVLAQDDTLNLQVPQARIRYGSSPAAPTSAEAPGAYYGDHSNSSSDLAANDGHLPPPDRKTHVSGSVSTGFYSGSRGMGSGMWNSAELNVSKPVGDHTLINVSIGVSKMNSFGGRPGWGGHGPGWGGY</sequence>
<evidence type="ECO:0000256" key="2">
    <source>
        <dbReference type="SAM" id="SignalP"/>
    </source>
</evidence>
<feature type="region of interest" description="Disordered" evidence="1">
    <location>
        <begin position="38"/>
        <end position="82"/>
    </location>
</feature>
<dbReference type="STRING" id="767434.Fraau_1548"/>
<evidence type="ECO:0000313" key="4">
    <source>
        <dbReference type="Proteomes" id="UP000005234"/>
    </source>
</evidence>
<feature type="compositionally biased region" description="Low complexity" evidence="1">
    <location>
        <begin position="39"/>
        <end position="52"/>
    </location>
</feature>
<dbReference type="HOGENOM" id="CLU_1784012_0_0_6"/>
<organism evidence="3 4">
    <name type="scientific">Frateuria aurantia (strain ATCC 33424 / DSM 6220 / KCTC 2777 / LMG 1558 / NBRC 3245 / NCIMB 13370)</name>
    <name type="common">Acetobacter aurantius</name>
    <dbReference type="NCBI Taxonomy" id="767434"/>
    <lineage>
        <taxon>Bacteria</taxon>
        <taxon>Pseudomonadati</taxon>
        <taxon>Pseudomonadota</taxon>
        <taxon>Gammaproteobacteria</taxon>
        <taxon>Lysobacterales</taxon>
        <taxon>Rhodanobacteraceae</taxon>
        <taxon>Frateuria</taxon>
    </lineage>
</organism>
<feature type="signal peptide" evidence="2">
    <location>
        <begin position="1"/>
        <end position="21"/>
    </location>
</feature>
<reference evidence="3" key="1">
    <citation type="submission" date="2012-02" db="EMBL/GenBank/DDBJ databases">
        <title>The complete genome of Frateuria aurantia DSM 6220.</title>
        <authorList>
            <consortium name="US DOE Joint Genome Institute (JGI-PGF)"/>
            <person name="Lucas S."/>
            <person name="Copeland A."/>
            <person name="Lapidus A."/>
            <person name="Glavina del Rio T."/>
            <person name="Dalin E."/>
            <person name="Tice H."/>
            <person name="Bruce D."/>
            <person name="Goodwin L."/>
            <person name="Pitluck S."/>
            <person name="Peters L."/>
            <person name="Ovchinnikova G."/>
            <person name="Teshima H."/>
            <person name="Kyrpides N."/>
            <person name="Mavromatis K."/>
            <person name="Ivanova N."/>
            <person name="Brettin T."/>
            <person name="Detter J.C."/>
            <person name="Han C."/>
            <person name="Larimer F."/>
            <person name="Land M."/>
            <person name="Hauser L."/>
            <person name="Markowitz V."/>
            <person name="Cheng J.-F."/>
            <person name="Hugenholtz P."/>
            <person name="Woyke T."/>
            <person name="Wu D."/>
            <person name="Brambilla E."/>
            <person name="Klenk H.-P."/>
            <person name="Eisen J.A."/>
        </authorList>
    </citation>
    <scope>NUCLEOTIDE SEQUENCE</scope>
    <source>
        <strain evidence="3">DSM 6220</strain>
    </source>
</reference>
<dbReference type="AlphaFoldDB" id="H8L6H8"/>
<protein>
    <submittedName>
        <fullName evidence="3">Uncharacterized protein</fullName>
    </submittedName>
</protein>
<name>H8L6H8_FRAAD</name>
<proteinExistence type="predicted"/>
<dbReference type="EMBL" id="CP003350">
    <property type="protein sequence ID" value="AFC85967.1"/>
    <property type="molecule type" value="Genomic_DNA"/>
</dbReference>
<dbReference type="KEGG" id="fau:Fraau_1548"/>
<gene>
    <name evidence="3" type="ordered locus">Fraau_1548</name>
</gene>
<evidence type="ECO:0000256" key="1">
    <source>
        <dbReference type="SAM" id="MobiDB-lite"/>
    </source>
</evidence>
<dbReference type="RefSeq" id="WP_014402972.1">
    <property type="nucleotide sequence ID" value="NC_017033.1"/>
</dbReference>
<evidence type="ECO:0000313" key="3">
    <source>
        <dbReference type="EMBL" id="AFC85967.1"/>
    </source>
</evidence>
<keyword evidence="2" id="KW-0732">Signal</keyword>
<dbReference type="Proteomes" id="UP000005234">
    <property type="component" value="Chromosome"/>
</dbReference>
<feature type="chain" id="PRO_5003615694" evidence="2">
    <location>
        <begin position="22"/>
        <end position="145"/>
    </location>
</feature>
<keyword evidence="4" id="KW-1185">Reference proteome</keyword>
<accession>H8L6H8</accession>